<evidence type="ECO:0008006" key="4">
    <source>
        <dbReference type="Google" id="ProtNLM"/>
    </source>
</evidence>
<evidence type="ECO:0000313" key="3">
    <source>
        <dbReference type="Proteomes" id="UP000198546"/>
    </source>
</evidence>
<proteinExistence type="predicted"/>
<organism evidence="2 3">
    <name type="scientific">Auraticoccus monumenti</name>
    <dbReference type="NCBI Taxonomy" id="675864"/>
    <lineage>
        <taxon>Bacteria</taxon>
        <taxon>Bacillati</taxon>
        <taxon>Actinomycetota</taxon>
        <taxon>Actinomycetes</taxon>
        <taxon>Propionibacteriales</taxon>
        <taxon>Propionibacteriaceae</taxon>
        <taxon>Auraticoccus</taxon>
    </lineage>
</organism>
<protein>
    <recommendedName>
        <fullName evidence="4">Antitoxin VapB</fullName>
    </recommendedName>
</protein>
<keyword evidence="3" id="KW-1185">Reference proteome</keyword>
<evidence type="ECO:0000256" key="1">
    <source>
        <dbReference type="ARBA" id="ARBA00022649"/>
    </source>
</evidence>
<gene>
    <name evidence="2" type="ORF">SAMN04489747_0590</name>
</gene>
<dbReference type="Pfam" id="PF07704">
    <property type="entry name" value="PSK_trans_fac"/>
    <property type="match status" value="1"/>
</dbReference>
<dbReference type="STRING" id="675864.SAMN04489747_0590"/>
<dbReference type="AlphaFoldDB" id="A0A1G6TDA4"/>
<accession>A0A1G6TDA4</accession>
<name>A0A1G6TDA4_9ACTN</name>
<keyword evidence="1" id="KW-1277">Toxin-antitoxin system</keyword>
<reference evidence="2 3" key="1">
    <citation type="submission" date="2016-10" db="EMBL/GenBank/DDBJ databases">
        <authorList>
            <person name="de Groot N.N."/>
        </authorList>
    </citation>
    <scope>NUCLEOTIDE SEQUENCE [LARGE SCALE GENOMIC DNA]</scope>
    <source>
        <strain evidence="2 3">MON 2.2</strain>
    </source>
</reference>
<dbReference type="EMBL" id="LT629688">
    <property type="protein sequence ID" value="SDD27009.1"/>
    <property type="molecule type" value="Genomic_DNA"/>
</dbReference>
<sequence>MTMNIKDPEVHRLAHALARRRGVSATRAVREALEETLAADRSRRRGVAARLLDLQRRSTADPAPVLVDADLYDEHGLPR</sequence>
<dbReference type="InterPro" id="IPR011660">
    <property type="entry name" value="VapB-like"/>
</dbReference>
<dbReference type="Proteomes" id="UP000198546">
    <property type="component" value="Chromosome i"/>
</dbReference>
<evidence type="ECO:0000313" key="2">
    <source>
        <dbReference type="EMBL" id="SDD27009.1"/>
    </source>
</evidence>